<feature type="transmembrane region" description="Helical" evidence="3">
    <location>
        <begin position="185"/>
        <end position="211"/>
    </location>
</feature>
<dbReference type="RefSeq" id="WP_344617886.1">
    <property type="nucleotide sequence ID" value="NZ_BAAARV010000079.1"/>
</dbReference>
<feature type="transmembrane region" description="Helical" evidence="3">
    <location>
        <begin position="32"/>
        <end position="53"/>
    </location>
</feature>
<organism evidence="5 6">
    <name type="scientific">Dactylosporangium salmoneum</name>
    <dbReference type="NCBI Taxonomy" id="53361"/>
    <lineage>
        <taxon>Bacteria</taxon>
        <taxon>Bacillati</taxon>
        <taxon>Actinomycetota</taxon>
        <taxon>Actinomycetes</taxon>
        <taxon>Micromonosporales</taxon>
        <taxon>Micromonosporaceae</taxon>
        <taxon>Dactylosporangium</taxon>
    </lineage>
</organism>
<accession>A0ABN3HCZ9</accession>
<reference evidence="5 6" key="1">
    <citation type="journal article" date="2019" name="Int. J. Syst. Evol. Microbiol.">
        <title>The Global Catalogue of Microorganisms (GCM) 10K type strain sequencing project: providing services to taxonomists for standard genome sequencing and annotation.</title>
        <authorList>
            <consortium name="The Broad Institute Genomics Platform"/>
            <consortium name="The Broad Institute Genome Sequencing Center for Infectious Disease"/>
            <person name="Wu L."/>
            <person name="Ma J."/>
        </authorList>
    </citation>
    <scope>NUCLEOTIDE SEQUENCE [LARGE SCALE GENOMIC DNA]</scope>
    <source>
        <strain evidence="5 6">JCM 3272</strain>
    </source>
</reference>
<feature type="compositionally biased region" description="Polar residues" evidence="2">
    <location>
        <begin position="304"/>
        <end position="317"/>
    </location>
</feature>
<feature type="transmembrane region" description="Helical" evidence="3">
    <location>
        <begin position="272"/>
        <end position="291"/>
    </location>
</feature>
<dbReference type="InterPro" id="IPR000620">
    <property type="entry name" value="EamA_dom"/>
</dbReference>
<gene>
    <name evidence="5" type="ORF">GCM10010170_080350</name>
</gene>
<feature type="transmembrane region" description="Helical" evidence="3">
    <location>
        <begin position="99"/>
        <end position="119"/>
    </location>
</feature>
<feature type="transmembrane region" description="Helical" evidence="3">
    <location>
        <begin position="151"/>
        <end position="173"/>
    </location>
</feature>
<dbReference type="PANTHER" id="PTHR22911:SF76">
    <property type="entry name" value="EAMA DOMAIN-CONTAINING PROTEIN"/>
    <property type="match status" value="1"/>
</dbReference>
<protein>
    <submittedName>
        <fullName evidence="5">DMT family transporter</fullName>
    </submittedName>
</protein>
<evidence type="ECO:0000313" key="6">
    <source>
        <dbReference type="Proteomes" id="UP001501444"/>
    </source>
</evidence>
<feature type="transmembrane region" description="Helical" evidence="3">
    <location>
        <begin position="246"/>
        <end position="266"/>
    </location>
</feature>
<name>A0ABN3HCZ9_9ACTN</name>
<dbReference type="SUPFAM" id="SSF103481">
    <property type="entry name" value="Multidrug resistance efflux transporter EmrE"/>
    <property type="match status" value="2"/>
</dbReference>
<feature type="domain" description="EamA" evidence="4">
    <location>
        <begin position="11"/>
        <end position="142"/>
    </location>
</feature>
<feature type="region of interest" description="Disordered" evidence="2">
    <location>
        <begin position="296"/>
        <end position="317"/>
    </location>
</feature>
<proteinExistence type="inferred from homology"/>
<dbReference type="PANTHER" id="PTHR22911">
    <property type="entry name" value="ACYL-MALONYL CONDENSING ENZYME-RELATED"/>
    <property type="match status" value="1"/>
</dbReference>
<comment type="caution">
    <text evidence="5">The sequence shown here is derived from an EMBL/GenBank/DDBJ whole genome shotgun (WGS) entry which is preliminary data.</text>
</comment>
<feature type="domain" description="EamA" evidence="4">
    <location>
        <begin position="155"/>
        <end position="289"/>
    </location>
</feature>
<evidence type="ECO:0000313" key="5">
    <source>
        <dbReference type="EMBL" id="GAA2376319.1"/>
    </source>
</evidence>
<keyword evidence="6" id="KW-1185">Reference proteome</keyword>
<evidence type="ECO:0000256" key="1">
    <source>
        <dbReference type="ARBA" id="ARBA00007362"/>
    </source>
</evidence>
<evidence type="ECO:0000256" key="3">
    <source>
        <dbReference type="SAM" id="Phobius"/>
    </source>
</evidence>
<dbReference type="Proteomes" id="UP001501444">
    <property type="component" value="Unassembled WGS sequence"/>
</dbReference>
<evidence type="ECO:0000259" key="4">
    <source>
        <dbReference type="Pfam" id="PF00892"/>
    </source>
</evidence>
<sequence>MRQVGLSTFTALAIAIVAVSSSAPLIAFAAAPALGIAFWRNAAGAAALATPALTHRRGQLRDLLRPGAGRRTLAVTALSGACLAVHFGAWVPSAKLTSVAMSVALVSTTPVWTALIAAARGVRSPASTWVGIAIAVAGVALATGADPQLSGRALLGDALALTGGIAAAGYTLLGERARASLATTAYATVCYSVCAALLLIAGLAAGVRLWGYDRGTVLAIAAMVAGPQLLGHTLVSYALHRVSATTVAVLLLLEVPGALVIAWLLLGQLPAARTLPGIAVLLAGVAVVLLGGRRRRGGPDQPTKGGTTISPEAIGTT</sequence>
<dbReference type="Pfam" id="PF00892">
    <property type="entry name" value="EamA"/>
    <property type="match status" value="2"/>
</dbReference>
<feature type="transmembrane region" description="Helical" evidence="3">
    <location>
        <begin position="217"/>
        <end position="239"/>
    </location>
</feature>
<dbReference type="EMBL" id="BAAARV010000079">
    <property type="protein sequence ID" value="GAA2376319.1"/>
    <property type="molecule type" value="Genomic_DNA"/>
</dbReference>
<feature type="transmembrane region" description="Helical" evidence="3">
    <location>
        <begin position="126"/>
        <end position="145"/>
    </location>
</feature>
<keyword evidence="3" id="KW-0472">Membrane</keyword>
<dbReference type="InterPro" id="IPR037185">
    <property type="entry name" value="EmrE-like"/>
</dbReference>
<evidence type="ECO:0000256" key="2">
    <source>
        <dbReference type="SAM" id="MobiDB-lite"/>
    </source>
</evidence>
<keyword evidence="3" id="KW-0812">Transmembrane</keyword>
<keyword evidence="3" id="KW-1133">Transmembrane helix</keyword>
<comment type="similarity">
    <text evidence="1">Belongs to the EamA transporter family.</text>
</comment>
<feature type="transmembrane region" description="Helical" evidence="3">
    <location>
        <begin position="73"/>
        <end position="93"/>
    </location>
</feature>